<dbReference type="GO" id="GO:0016020">
    <property type="term" value="C:membrane"/>
    <property type="evidence" value="ECO:0007669"/>
    <property type="project" value="UniProtKB-SubCell"/>
</dbReference>
<evidence type="ECO:0000256" key="3">
    <source>
        <dbReference type="ARBA" id="ARBA00006046"/>
    </source>
</evidence>
<comment type="caution">
    <text evidence="13">The sequence shown here is derived from an EMBL/GenBank/DDBJ whole genome shotgun (WGS) entry which is preliminary data.</text>
</comment>
<proteinExistence type="inferred from homology"/>
<evidence type="ECO:0000256" key="4">
    <source>
        <dbReference type="ARBA" id="ARBA00022746"/>
    </source>
</evidence>
<evidence type="ECO:0000256" key="10">
    <source>
        <dbReference type="SAM" id="MobiDB-lite"/>
    </source>
</evidence>
<feature type="transmembrane region" description="Helical" evidence="11">
    <location>
        <begin position="549"/>
        <end position="575"/>
    </location>
</feature>
<dbReference type="PANTHER" id="PTHR42923:SF45">
    <property type="entry name" value="15-CIS-PHYTOENE DESATURASE, CHLOROPLASTIC_CHROMOPLASTIC"/>
    <property type="match status" value="1"/>
</dbReference>
<gene>
    <name evidence="13" type="ORF">HaLaN_01499</name>
</gene>
<dbReference type="Proteomes" id="UP000485058">
    <property type="component" value="Unassembled WGS sequence"/>
</dbReference>
<keyword evidence="9" id="KW-0150">Chloroplast</keyword>
<keyword evidence="5" id="KW-0957">Chromoplast</keyword>
<evidence type="ECO:0000313" key="13">
    <source>
        <dbReference type="EMBL" id="GFH06801.1"/>
    </source>
</evidence>
<dbReference type="InterPro" id="IPR036188">
    <property type="entry name" value="FAD/NAD-bd_sf"/>
</dbReference>
<feature type="region of interest" description="Disordered" evidence="10">
    <location>
        <begin position="1"/>
        <end position="27"/>
    </location>
</feature>
<dbReference type="GO" id="GO:0016117">
    <property type="term" value="P:carotenoid biosynthetic process"/>
    <property type="evidence" value="ECO:0007669"/>
    <property type="project" value="UniProtKB-UniRule"/>
</dbReference>
<evidence type="ECO:0000256" key="2">
    <source>
        <dbReference type="ARBA" id="ARBA00004900"/>
    </source>
</evidence>
<organism evidence="13 14">
    <name type="scientific">Haematococcus lacustris</name>
    <name type="common">Green alga</name>
    <name type="synonym">Haematococcus pluvialis</name>
    <dbReference type="NCBI Taxonomy" id="44745"/>
    <lineage>
        <taxon>Eukaryota</taxon>
        <taxon>Viridiplantae</taxon>
        <taxon>Chlorophyta</taxon>
        <taxon>core chlorophytes</taxon>
        <taxon>Chlorophyceae</taxon>
        <taxon>CS clade</taxon>
        <taxon>Chlamydomonadales</taxon>
        <taxon>Haematococcaceae</taxon>
        <taxon>Haematococcus</taxon>
    </lineage>
</organism>
<evidence type="ECO:0000256" key="5">
    <source>
        <dbReference type="ARBA" id="ARBA00022904"/>
    </source>
</evidence>
<name>A0A699YBS6_HAELA</name>
<evidence type="ECO:0000256" key="8">
    <source>
        <dbReference type="ARBA" id="ARBA00049319"/>
    </source>
</evidence>
<accession>A0A699YBS6</accession>
<dbReference type="InterPro" id="IPR014102">
    <property type="entry name" value="Phytoene_desaturase"/>
</dbReference>
<feature type="domain" description="Amine oxidase" evidence="12">
    <location>
        <begin position="82"/>
        <end position="530"/>
    </location>
</feature>
<comment type="subunit">
    <text evidence="9">Homotetramer.</text>
</comment>
<keyword evidence="6 9" id="KW-0560">Oxidoreductase</keyword>
<sequence>MQTAMRGQASGSGCTSGRQARGHWSRRSVRERGALRVVAKDYPTPDFQSSDTYQEALSLSTKLRNAPRPAKPLRVVIAGAGLAGLSAAKYLADAGHHPVVLEGRDVLGGKVAAWKDEDGDWYETGLHIFFGAYPNIQNLFKELGIQDRLQWKEHSMIFAMPDAPGEFSRFDFPELPAPWNGIIAILRNNQMLSWPEKIRFAIGLLPAIIFGQRYCEEQDELTVTEWMRKQGVPDRVNEEVFIAMAKALNFINPDDLSMTVVLTALNRFLQASVGPRQSGEQHGSKMAFLDGAPPERLCQPMVDYFKARGGDLMFNSRVKQIVLNDDKSVKHLALTNGQTVEGDLYISAMPVDIMKILMPDPWASMPYFKQLNGLEGVPVINIHIWFDRKLTTVDHLLFSRSPLLSVYADMSTTCKEYADDKKSMLELVFAPAKEWIGRPDEEIIAATMTELERLFPTEVRADQSMAKILKYKVVKTPLSVYKSTAGREKFRPTQRSPISNFYLAGDYTKQKYLASMEGAVFSGKLVTEAIVEDWSARGVTSSAASRQPALAAAGVVAGSAAVIGAALVAASGAIAGGM</sequence>
<dbReference type="GO" id="GO:0016166">
    <property type="term" value="F:phytoene dehydrogenase activity"/>
    <property type="evidence" value="ECO:0007669"/>
    <property type="project" value="UniProtKB-UniRule"/>
</dbReference>
<feature type="compositionally biased region" description="Polar residues" evidence="10">
    <location>
        <begin position="1"/>
        <end position="18"/>
    </location>
</feature>
<dbReference type="EC" id="1.3.5.5" evidence="9"/>
<protein>
    <recommendedName>
        <fullName evidence="9">Phytoene dehydrogenase</fullName>
        <ecNumber evidence="9">1.3.5.5</ecNumber>
    </recommendedName>
</protein>
<dbReference type="SUPFAM" id="SSF51905">
    <property type="entry name" value="FAD/NAD(P)-binding domain"/>
    <property type="match status" value="1"/>
</dbReference>
<dbReference type="Pfam" id="PF01593">
    <property type="entry name" value="Amino_oxidase"/>
    <property type="match status" value="1"/>
</dbReference>
<evidence type="ECO:0000256" key="1">
    <source>
        <dbReference type="ARBA" id="ARBA00004260"/>
    </source>
</evidence>
<keyword evidence="11" id="KW-1133">Transmembrane helix</keyword>
<comment type="function">
    <text evidence="9">Converts phytoene into zeta-carotene via the intermediary of phytofluene by the symmetrical introduction of two double bonds at the C-11 and C-11' positions of phytoene with a concomitant isomerization of two neighboring double bonds at the C9 and C9' positions from trans to cis.</text>
</comment>
<dbReference type="GO" id="GO:0009509">
    <property type="term" value="C:chromoplast"/>
    <property type="evidence" value="ECO:0007669"/>
    <property type="project" value="UniProtKB-SubCell"/>
</dbReference>
<evidence type="ECO:0000256" key="9">
    <source>
        <dbReference type="RuleBase" id="RU368016"/>
    </source>
</evidence>
<evidence type="ECO:0000256" key="7">
    <source>
        <dbReference type="ARBA" id="ARBA00023136"/>
    </source>
</evidence>
<comment type="similarity">
    <text evidence="3 9">Belongs to the carotenoid/retinoid oxidoreductase family.</text>
</comment>
<dbReference type="FunFam" id="3.50.50.60:FF:000091">
    <property type="entry name" value="15-cis-phytoene desaturase, chloroplastic/chromoplastic"/>
    <property type="match status" value="1"/>
</dbReference>
<keyword evidence="4 9" id="KW-0125">Carotenoid biosynthesis</keyword>
<keyword evidence="9" id="KW-0934">Plastid</keyword>
<keyword evidence="7 9" id="KW-0472">Membrane</keyword>
<comment type="subcellular location">
    <subcellularLocation>
        <location evidence="9">Plastid</location>
        <location evidence="9">Chloroplast</location>
    </subcellularLocation>
    <subcellularLocation>
        <location evidence="1 9">Plastid</location>
        <location evidence="1 9">Chromoplast</location>
    </subcellularLocation>
    <subcellularLocation>
        <location evidence="9">Membrane</location>
        <topology evidence="9">Peripheral membrane protein</topology>
    </subcellularLocation>
</comment>
<dbReference type="EMBL" id="BLLF01000057">
    <property type="protein sequence ID" value="GFH06801.1"/>
    <property type="molecule type" value="Genomic_DNA"/>
</dbReference>
<dbReference type="InterPro" id="IPR002937">
    <property type="entry name" value="Amino_oxidase"/>
</dbReference>
<comment type="cofactor">
    <cofactor evidence="9">
        <name>FAD</name>
        <dbReference type="ChEBI" id="CHEBI:57692"/>
    </cofactor>
</comment>
<keyword evidence="11" id="KW-0812">Transmembrane</keyword>
<evidence type="ECO:0000313" key="14">
    <source>
        <dbReference type="Proteomes" id="UP000485058"/>
    </source>
</evidence>
<evidence type="ECO:0000259" key="12">
    <source>
        <dbReference type="Pfam" id="PF01593"/>
    </source>
</evidence>
<dbReference type="NCBIfam" id="TIGR02731">
    <property type="entry name" value="phytoene_desat"/>
    <property type="match status" value="1"/>
</dbReference>
<evidence type="ECO:0000256" key="11">
    <source>
        <dbReference type="SAM" id="Phobius"/>
    </source>
</evidence>
<reference evidence="13 14" key="1">
    <citation type="submission" date="2020-02" db="EMBL/GenBank/DDBJ databases">
        <title>Draft genome sequence of Haematococcus lacustris strain NIES-144.</title>
        <authorList>
            <person name="Morimoto D."/>
            <person name="Nakagawa S."/>
            <person name="Yoshida T."/>
            <person name="Sawayama S."/>
        </authorList>
    </citation>
    <scope>NUCLEOTIDE SEQUENCE [LARGE SCALE GENOMIC DNA]</scope>
    <source>
        <strain evidence="13 14">NIES-144</strain>
    </source>
</reference>
<dbReference type="AlphaFoldDB" id="A0A699YBS6"/>
<keyword evidence="14" id="KW-1185">Reference proteome</keyword>
<comment type="pathway">
    <text evidence="2 9">Carotenoid biosynthesis; lycopene biosynthesis.</text>
</comment>
<dbReference type="InterPro" id="IPR050464">
    <property type="entry name" value="Zeta_carotene_desat/Oxidored"/>
</dbReference>
<dbReference type="GO" id="GO:0009507">
    <property type="term" value="C:chloroplast"/>
    <property type="evidence" value="ECO:0007669"/>
    <property type="project" value="UniProtKB-SubCell"/>
</dbReference>
<dbReference type="UniPathway" id="UPA00803"/>
<dbReference type="Gene3D" id="3.50.50.60">
    <property type="entry name" value="FAD/NAD(P)-binding domain"/>
    <property type="match status" value="1"/>
</dbReference>
<dbReference type="PANTHER" id="PTHR42923">
    <property type="entry name" value="PROTOPORPHYRINOGEN OXIDASE"/>
    <property type="match status" value="1"/>
</dbReference>
<comment type="catalytic activity">
    <reaction evidence="8 9">
        <text>2 a plastoquinone + 15-cis-phytoene = 9,9',15-tri-cis-zeta-carotene + 2 a plastoquinol</text>
        <dbReference type="Rhea" id="RHEA:30287"/>
        <dbReference type="Rhea" id="RHEA-COMP:9561"/>
        <dbReference type="Rhea" id="RHEA-COMP:9562"/>
        <dbReference type="ChEBI" id="CHEBI:17757"/>
        <dbReference type="ChEBI" id="CHEBI:27787"/>
        <dbReference type="ChEBI" id="CHEBI:48717"/>
        <dbReference type="ChEBI" id="CHEBI:62192"/>
        <dbReference type="EC" id="1.3.5.5"/>
    </reaction>
</comment>
<evidence type="ECO:0000256" key="6">
    <source>
        <dbReference type="ARBA" id="ARBA00023002"/>
    </source>
</evidence>